<feature type="transmembrane region" description="Helical" evidence="7">
    <location>
        <begin position="38"/>
        <end position="56"/>
    </location>
</feature>
<accession>A0A0D2CK46</accession>
<dbReference type="HOGENOM" id="CLU_000960_25_2_1"/>
<evidence type="ECO:0000256" key="5">
    <source>
        <dbReference type="ARBA" id="ARBA00023136"/>
    </source>
</evidence>
<dbReference type="PANTHER" id="PTHR23501:SF109">
    <property type="entry name" value="MAJOR FACILITATOR SUPERFAMILY (MFS) PROFILE DOMAIN-CONTAINING PROTEIN-RELATED"/>
    <property type="match status" value="1"/>
</dbReference>
<name>A0A0D2CK46_9EURO</name>
<proteinExistence type="predicted"/>
<evidence type="ECO:0000313" key="8">
    <source>
        <dbReference type="EMBL" id="KIW23924.1"/>
    </source>
</evidence>
<dbReference type="GeneID" id="27351279"/>
<keyword evidence="3 7" id="KW-0812">Transmembrane</keyword>
<feature type="transmembrane region" description="Helical" evidence="7">
    <location>
        <begin position="404"/>
        <end position="423"/>
    </location>
</feature>
<feature type="region of interest" description="Disordered" evidence="6">
    <location>
        <begin position="445"/>
        <end position="492"/>
    </location>
</feature>
<keyword evidence="2" id="KW-0813">Transport</keyword>
<dbReference type="GO" id="GO:0005886">
    <property type="term" value="C:plasma membrane"/>
    <property type="evidence" value="ECO:0007669"/>
    <property type="project" value="TreeGrafter"/>
</dbReference>
<dbReference type="VEuPathDB" id="FungiDB:PV07_12085"/>
<protein>
    <recommendedName>
        <fullName evidence="10">Major facilitator superfamily (MFS) profile domain-containing protein</fullName>
    </recommendedName>
</protein>
<feature type="transmembrane region" description="Helical" evidence="7">
    <location>
        <begin position="112"/>
        <end position="131"/>
    </location>
</feature>
<evidence type="ECO:0008006" key="10">
    <source>
        <dbReference type="Google" id="ProtNLM"/>
    </source>
</evidence>
<dbReference type="EMBL" id="KN847046">
    <property type="protein sequence ID" value="KIW23924.1"/>
    <property type="molecule type" value="Genomic_DNA"/>
</dbReference>
<dbReference type="Gene3D" id="1.20.1250.20">
    <property type="entry name" value="MFS general substrate transporter like domains"/>
    <property type="match status" value="1"/>
</dbReference>
<keyword evidence="9" id="KW-1185">Reference proteome</keyword>
<evidence type="ECO:0000256" key="4">
    <source>
        <dbReference type="ARBA" id="ARBA00022989"/>
    </source>
</evidence>
<dbReference type="AlphaFoldDB" id="A0A0D2CK46"/>
<gene>
    <name evidence="8" type="ORF">PV07_12085</name>
</gene>
<feature type="transmembrane region" description="Helical" evidence="7">
    <location>
        <begin position="280"/>
        <end position="300"/>
    </location>
</feature>
<evidence type="ECO:0000256" key="7">
    <source>
        <dbReference type="SAM" id="Phobius"/>
    </source>
</evidence>
<feature type="transmembrane region" description="Helical" evidence="7">
    <location>
        <begin position="143"/>
        <end position="160"/>
    </location>
</feature>
<feature type="compositionally biased region" description="Basic and acidic residues" evidence="6">
    <location>
        <begin position="445"/>
        <end position="469"/>
    </location>
</feature>
<dbReference type="GO" id="GO:0022857">
    <property type="term" value="F:transmembrane transporter activity"/>
    <property type="evidence" value="ECO:0007669"/>
    <property type="project" value="InterPro"/>
</dbReference>
<dbReference type="PANTHER" id="PTHR23501">
    <property type="entry name" value="MAJOR FACILITATOR SUPERFAMILY"/>
    <property type="match status" value="1"/>
</dbReference>
<evidence type="ECO:0000313" key="9">
    <source>
        <dbReference type="Proteomes" id="UP000054466"/>
    </source>
</evidence>
<feature type="transmembrane region" description="Helical" evidence="7">
    <location>
        <begin position="222"/>
        <end position="239"/>
    </location>
</feature>
<feature type="transmembrane region" description="Helical" evidence="7">
    <location>
        <begin position="68"/>
        <end position="88"/>
    </location>
</feature>
<evidence type="ECO:0000256" key="3">
    <source>
        <dbReference type="ARBA" id="ARBA00022692"/>
    </source>
</evidence>
<sequence>MDTLVAANVFLGLSGGVHTCYALTVGEICPNKFKLAGSAFVTIPCILSTGFGAYISSRLAHTGAGWRWCYYSYLMMMSCAAIMQYHFYKPPSFKQLHGGRRTLKEEFRRIDFVGGFLLTAGLVMFLLGISWGGQPIPWTSPRILCLIVIGAVLIVAFVFWEIYSTTPNPLVPMYFFRDLRGFTCLVIICSVSGASYVAPTVVWPSQVAAVYGVRTTNWQENAWLNTTVSFGIIGGIWFWGPMVSVVKHVRIQLLVLATMTCAFNGALASSNRDNKQQSAAFSFLATLPDGIMELMPVALAQMDANDADLGTVFGIVFLFRTVCGSIFTTIYLAILQNKLLFAIAQRVPAAAEAAGLPASSLKDVLTAASVGTAAALDKVPGMNPAIATQIMDALVEARVWSYKFIYLASIPINFCAVVAAFFIKDYDPLLSSHVPRQIYAHGEGVKKSQEKGTIDIEDSSGERDGEKSQTVEIDDAAAAPAHPASDMRETKN</sequence>
<evidence type="ECO:0000256" key="6">
    <source>
        <dbReference type="SAM" id="MobiDB-lite"/>
    </source>
</evidence>
<organism evidence="8 9">
    <name type="scientific">Cladophialophora immunda</name>
    <dbReference type="NCBI Taxonomy" id="569365"/>
    <lineage>
        <taxon>Eukaryota</taxon>
        <taxon>Fungi</taxon>
        <taxon>Dikarya</taxon>
        <taxon>Ascomycota</taxon>
        <taxon>Pezizomycotina</taxon>
        <taxon>Eurotiomycetes</taxon>
        <taxon>Chaetothyriomycetidae</taxon>
        <taxon>Chaetothyriales</taxon>
        <taxon>Herpotrichiellaceae</taxon>
        <taxon>Cladophialophora</taxon>
    </lineage>
</organism>
<keyword evidence="5 7" id="KW-0472">Membrane</keyword>
<reference evidence="8 9" key="1">
    <citation type="submission" date="2015-01" db="EMBL/GenBank/DDBJ databases">
        <title>The Genome Sequence of Cladophialophora immunda CBS83496.</title>
        <authorList>
            <consortium name="The Broad Institute Genomics Platform"/>
            <person name="Cuomo C."/>
            <person name="de Hoog S."/>
            <person name="Gorbushina A."/>
            <person name="Stielow B."/>
            <person name="Teixiera M."/>
            <person name="Abouelleil A."/>
            <person name="Chapman S.B."/>
            <person name="Priest M."/>
            <person name="Young S.K."/>
            <person name="Wortman J."/>
            <person name="Nusbaum C."/>
            <person name="Birren B."/>
        </authorList>
    </citation>
    <scope>NUCLEOTIDE SEQUENCE [LARGE SCALE GENOMIC DNA]</scope>
    <source>
        <strain evidence="8 9">CBS 83496</strain>
    </source>
</reference>
<dbReference type="InterPro" id="IPR036259">
    <property type="entry name" value="MFS_trans_sf"/>
</dbReference>
<feature type="transmembrane region" description="Helical" evidence="7">
    <location>
        <begin position="180"/>
        <end position="202"/>
    </location>
</feature>
<feature type="transmembrane region" description="Helical" evidence="7">
    <location>
        <begin position="312"/>
        <end position="334"/>
    </location>
</feature>
<keyword evidence="4 7" id="KW-1133">Transmembrane helix</keyword>
<comment type="subcellular location">
    <subcellularLocation>
        <location evidence="1">Membrane</location>
        <topology evidence="1">Multi-pass membrane protein</topology>
    </subcellularLocation>
</comment>
<evidence type="ECO:0000256" key="1">
    <source>
        <dbReference type="ARBA" id="ARBA00004141"/>
    </source>
</evidence>
<dbReference type="Pfam" id="PF06609">
    <property type="entry name" value="TRI12"/>
    <property type="match status" value="1"/>
</dbReference>
<dbReference type="RefSeq" id="XP_016244140.1">
    <property type="nucleotide sequence ID" value="XM_016399578.1"/>
</dbReference>
<dbReference type="SUPFAM" id="SSF103473">
    <property type="entry name" value="MFS general substrate transporter"/>
    <property type="match status" value="2"/>
</dbReference>
<dbReference type="OrthoDB" id="4144244at2759"/>
<evidence type="ECO:0000256" key="2">
    <source>
        <dbReference type="ARBA" id="ARBA00022448"/>
    </source>
</evidence>
<dbReference type="Proteomes" id="UP000054466">
    <property type="component" value="Unassembled WGS sequence"/>
</dbReference>
<feature type="transmembrane region" description="Helical" evidence="7">
    <location>
        <begin position="251"/>
        <end position="268"/>
    </location>
</feature>
<dbReference type="InterPro" id="IPR010573">
    <property type="entry name" value="MFS_Str1/Tri12-like"/>
</dbReference>